<evidence type="ECO:0000259" key="3">
    <source>
        <dbReference type="PROSITE" id="PS50006"/>
    </source>
</evidence>
<organism evidence="4 5">
    <name type="scientific">Naasia aerilata</name>
    <dbReference type="NCBI Taxonomy" id="1162966"/>
    <lineage>
        <taxon>Bacteria</taxon>
        <taxon>Bacillati</taxon>
        <taxon>Actinomycetota</taxon>
        <taxon>Actinomycetes</taxon>
        <taxon>Micrococcales</taxon>
        <taxon>Microbacteriaceae</taxon>
        <taxon>Naasia</taxon>
    </lineage>
</organism>
<feature type="domain" description="FHA" evidence="3">
    <location>
        <begin position="389"/>
        <end position="446"/>
    </location>
</feature>
<dbReference type="Gene3D" id="2.60.200.20">
    <property type="match status" value="1"/>
</dbReference>
<protein>
    <recommendedName>
        <fullName evidence="3">FHA domain-containing protein</fullName>
    </recommendedName>
</protein>
<feature type="region of interest" description="Disordered" evidence="2">
    <location>
        <begin position="202"/>
        <end position="243"/>
    </location>
</feature>
<reference evidence="5" key="1">
    <citation type="journal article" date="2019" name="Int. J. Syst. Evol. Microbiol.">
        <title>The Global Catalogue of Microorganisms (GCM) 10K type strain sequencing project: providing services to taxonomists for standard genome sequencing and annotation.</title>
        <authorList>
            <consortium name="The Broad Institute Genomics Platform"/>
            <consortium name="The Broad Institute Genome Sequencing Center for Infectious Disease"/>
            <person name="Wu L."/>
            <person name="Ma J."/>
        </authorList>
    </citation>
    <scope>NUCLEOTIDE SEQUENCE [LARGE SCALE GENOMIC DNA]</scope>
    <source>
        <strain evidence="5">NBRC 108725</strain>
    </source>
</reference>
<dbReference type="SUPFAM" id="SSF49879">
    <property type="entry name" value="SMAD/FHA domain"/>
    <property type="match status" value="1"/>
</dbReference>
<sequence length="483" mass="51252">MRRRLPRARCGEDLSLSGSEDYTRVKHVMSYIGQLAAGGGGEFVTSGHAFYSPLAADVGGSLNWMFFAAGRVLAGFEPSTSLETVMALWRTATARDATIESVVAAVPTRGPSAVGSFAVVVTGQRTTLVLRGMGSVDVQTPAGQRRIDSRNMQPWYLAEFDGVQGLALGSVERAVGVETGPTSADLPLLSGIVRAPWLAWTPREPGEAPAPAAPERRTRTGRSRAATPAQHQPSAPISGSIPVQNLAAAPGPYRAPITTPIPVIPAASGGMPAAAIPPMPPSRTAVGNSGDTMDLDDTIRGLGTGRWGAGERERERVAELSRAGDESGDMSDTIVASRRRHRADVPPLTTWSPSRIEFDPRFTPGQDRATGYYCFRIGNGQVYRLDTPVYIGRKPSSPRIVTGTLPRLLRIASPSMEVSSTHVELRQEGTSVVVTDMRSTNGTFVSQPGATPIKLRQGESMVVSPGTLVDIGDGNVIEILPIR</sequence>
<dbReference type="EMBL" id="AP027731">
    <property type="protein sequence ID" value="BDZ44198.1"/>
    <property type="molecule type" value="Genomic_DNA"/>
</dbReference>
<evidence type="ECO:0000256" key="2">
    <source>
        <dbReference type="SAM" id="MobiDB-lite"/>
    </source>
</evidence>
<dbReference type="InterPro" id="IPR008984">
    <property type="entry name" value="SMAD_FHA_dom_sf"/>
</dbReference>
<dbReference type="Pfam" id="PF00498">
    <property type="entry name" value="FHA"/>
    <property type="match status" value="1"/>
</dbReference>
<proteinExistence type="predicted"/>
<dbReference type="InterPro" id="IPR000253">
    <property type="entry name" value="FHA_dom"/>
</dbReference>
<dbReference type="PROSITE" id="PS50006">
    <property type="entry name" value="FHA_DOMAIN"/>
    <property type="match status" value="1"/>
</dbReference>
<feature type="compositionally biased region" description="Polar residues" evidence="2">
    <location>
        <begin position="230"/>
        <end position="243"/>
    </location>
</feature>
<evidence type="ECO:0000256" key="1">
    <source>
        <dbReference type="ARBA" id="ARBA00022553"/>
    </source>
</evidence>
<evidence type="ECO:0000313" key="5">
    <source>
        <dbReference type="Proteomes" id="UP001321498"/>
    </source>
</evidence>
<dbReference type="Proteomes" id="UP001321498">
    <property type="component" value="Chromosome"/>
</dbReference>
<evidence type="ECO:0000313" key="4">
    <source>
        <dbReference type="EMBL" id="BDZ44198.1"/>
    </source>
</evidence>
<keyword evidence="1" id="KW-0597">Phosphoprotein</keyword>
<accession>A0ABN6XLH7</accession>
<dbReference type="CDD" id="cd00060">
    <property type="entry name" value="FHA"/>
    <property type="match status" value="1"/>
</dbReference>
<name>A0ABN6XLH7_9MICO</name>
<gene>
    <name evidence="4" type="ORF">GCM10025866_01070</name>
</gene>
<keyword evidence="5" id="KW-1185">Reference proteome</keyword>